<dbReference type="KEGG" id="bge:BC1002_5653"/>
<sequence>MVSCDEWQFTLPRYARSSHPAIGWGKHAWSASRCNLLLFCHGNPHHFMSGDQKHPASLYELTREHLAQGTLLHALRADPPAGLTLRSDAELERTLRAVLDSHEGGRDLHVFGYGSLMWNPAFEVVETSVARVHGWHRGFCLRMIFGRGTPEKPGAMLGLDRGGACNGLLHRIDAAKVEAELRLLWRREMLAGAYDARWVRATAGGRNIRALTFVVNRGHQRYIGGSPIDHVAHLIRTGRGPLGTSRAYFDETALTLERLGLLDAGIERLRRAIRDADVADSTR</sequence>
<reference evidence="4" key="1">
    <citation type="submission" date="2010-04" db="EMBL/GenBank/DDBJ databases">
        <title>Complete sequence of chromosome 3 of Burkholderia sp. CCGE1002.</title>
        <authorList>
            <consortium name="US DOE Joint Genome Institute"/>
            <person name="Lucas S."/>
            <person name="Copeland A."/>
            <person name="Lapidus A."/>
            <person name="Cheng J.-F."/>
            <person name="Bruce D."/>
            <person name="Goodwin L."/>
            <person name="Pitluck S."/>
            <person name="Chertkov O."/>
            <person name="Detter J.C."/>
            <person name="Han C."/>
            <person name="Tapia R."/>
            <person name="Land M."/>
            <person name="Hauser L."/>
            <person name="Kyrpides N."/>
            <person name="Ovchinnikova G."/>
            <person name="Martinez-Romero E."/>
            <person name="Hernandez M.A.R."/>
            <person name="Tiedje J.M."/>
            <person name="Woyke T."/>
        </authorList>
    </citation>
    <scope>NUCLEOTIDE SEQUENCE [LARGE SCALE GENOMIC DNA]</scope>
    <source>
        <strain evidence="4">CCGE1002</strain>
    </source>
</reference>
<dbReference type="HOGENOM" id="CLU_070703_1_2_4"/>
<dbReference type="PANTHER" id="PTHR12192:SF2">
    <property type="entry name" value="GLUTATHIONE-SPECIFIC GAMMA-GLUTAMYLCYCLOTRANSFERASE 2"/>
    <property type="match status" value="1"/>
</dbReference>
<evidence type="ECO:0000313" key="4">
    <source>
        <dbReference type="Proteomes" id="UP000002190"/>
    </source>
</evidence>
<evidence type="ECO:0000256" key="2">
    <source>
        <dbReference type="ARBA" id="ARBA00023239"/>
    </source>
</evidence>
<organism evidence="3 4">
    <name type="scientific">Paraburkholderia atlantica</name>
    <dbReference type="NCBI Taxonomy" id="2654982"/>
    <lineage>
        <taxon>Bacteria</taxon>
        <taxon>Pseudomonadati</taxon>
        <taxon>Pseudomonadota</taxon>
        <taxon>Betaproteobacteria</taxon>
        <taxon>Burkholderiales</taxon>
        <taxon>Burkholderiaceae</taxon>
        <taxon>Paraburkholderia</taxon>
    </lineage>
</organism>
<dbReference type="SUPFAM" id="SSF110857">
    <property type="entry name" value="Gamma-glutamyl cyclotransferase-like"/>
    <property type="match status" value="1"/>
</dbReference>
<dbReference type="Proteomes" id="UP000002190">
    <property type="component" value="Chromosome 3"/>
</dbReference>
<evidence type="ECO:0000313" key="3">
    <source>
        <dbReference type="EMBL" id="ADG19562.1"/>
    </source>
</evidence>
<dbReference type="Pfam" id="PF04752">
    <property type="entry name" value="ChaC"/>
    <property type="match status" value="1"/>
</dbReference>
<dbReference type="InterPro" id="IPR013024">
    <property type="entry name" value="GGCT-like"/>
</dbReference>
<dbReference type="EMBL" id="CP002015">
    <property type="protein sequence ID" value="ADG19562.1"/>
    <property type="molecule type" value="Genomic_DNA"/>
</dbReference>
<dbReference type="GO" id="GO:0061928">
    <property type="term" value="F:glutathione specific gamma-glutamylcyclotransferase activity"/>
    <property type="evidence" value="ECO:0007669"/>
    <property type="project" value="UniProtKB-EC"/>
</dbReference>
<dbReference type="AlphaFoldDB" id="D5WK16"/>
<accession>D5WK16</accession>
<evidence type="ECO:0000256" key="1">
    <source>
        <dbReference type="ARBA" id="ARBA00012344"/>
    </source>
</evidence>
<reference evidence="3 4" key="2">
    <citation type="journal article" date="2012" name="J. Bacteriol.">
        <title>Genome Sequences of Burkholderia sp. Strains CCGE1002 and H160, Isolated from Legume Nodules in Mexico and Brazil.</title>
        <authorList>
            <person name="Ormeno-Orrillo E."/>
            <person name="Rogel M.A."/>
            <person name="Chueire L.M."/>
            <person name="Tiedje J.M."/>
            <person name="Martinez-Romero E."/>
            <person name="Hungria M."/>
        </authorList>
    </citation>
    <scope>NUCLEOTIDE SEQUENCE [LARGE SCALE GENOMIC DNA]</scope>
    <source>
        <strain evidence="3 4">CCGE1002</strain>
    </source>
</reference>
<dbReference type="GO" id="GO:0005737">
    <property type="term" value="C:cytoplasm"/>
    <property type="evidence" value="ECO:0007669"/>
    <property type="project" value="TreeGrafter"/>
</dbReference>
<dbReference type="PANTHER" id="PTHR12192">
    <property type="entry name" value="CATION TRANSPORT PROTEIN CHAC-RELATED"/>
    <property type="match status" value="1"/>
</dbReference>
<name>D5WK16_PARAM</name>
<dbReference type="InterPro" id="IPR036568">
    <property type="entry name" value="GGCT-like_sf"/>
</dbReference>
<proteinExistence type="predicted"/>
<dbReference type="InterPro" id="IPR006840">
    <property type="entry name" value="ChaC"/>
</dbReference>
<keyword evidence="2" id="KW-0456">Lyase</keyword>
<dbReference type="CDD" id="cd06661">
    <property type="entry name" value="GGCT_like"/>
    <property type="match status" value="1"/>
</dbReference>
<dbReference type="GO" id="GO:0006751">
    <property type="term" value="P:glutathione catabolic process"/>
    <property type="evidence" value="ECO:0007669"/>
    <property type="project" value="InterPro"/>
</dbReference>
<protein>
    <recommendedName>
        <fullName evidence="1">glutathione-specific gamma-glutamylcyclotransferase</fullName>
        <ecNumber evidence="1">4.3.2.7</ecNumber>
    </recommendedName>
</protein>
<dbReference type="EC" id="4.3.2.7" evidence="1"/>
<dbReference type="eggNOG" id="COG3703">
    <property type="taxonomic scope" value="Bacteria"/>
</dbReference>
<dbReference type="STRING" id="640511.BC1002_5653"/>
<gene>
    <name evidence="3" type="ordered locus">BC1002_5653</name>
</gene>
<dbReference type="Gene3D" id="3.10.490.10">
    <property type="entry name" value="Gamma-glutamyl cyclotransferase-like"/>
    <property type="match status" value="1"/>
</dbReference>